<feature type="modified residue" description="4-aspartylphosphate" evidence="18">
    <location>
        <position position="969"/>
    </location>
</feature>
<evidence type="ECO:0000256" key="2">
    <source>
        <dbReference type="ARBA" id="ARBA00004651"/>
    </source>
</evidence>
<dbReference type="FunFam" id="1.10.287.130:FF:000038">
    <property type="entry name" value="Sensory transduction histidine kinase"/>
    <property type="match status" value="1"/>
</dbReference>
<feature type="transmembrane region" description="Helical" evidence="19">
    <location>
        <begin position="55"/>
        <end position="74"/>
    </location>
</feature>
<dbReference type="Gene3D" id="1.10.287.130">
    <property type="match status" value="1"/>
</dbReference>
<dbReference type="GO" id="GO:0005886">
    <property type="term" value="C:plasma membrane"/>
    <property type="evidence" value="ECO:0007669"/>
    <property type="project" value="UniProtKB-SubCell"/>
</dbReference>
<evidence type="ECO:0000259" key="20">
    <source>
        <dbReference type="PROSITE" id="PS50109"/>
    </source>
</evidence>
<evidence type="ECO:0000256" key="7">
    <source>
        <dbReference type="ARBA" id="ARBA00022679"/>
    </source>
</evidence>
<organism evidence="25 26">
    <name type="scientific">Candidatus Viridilinea mediisalina</name>
    <dbReference type="NCBI Taxonomy" id="2024553"/>
    <lineage>
        <taxon>Bacteria</taxon>
        <taxon>Bacillati</taxon>
        <taxon>Chloroflexota</taxon>
        <taxon>Chloroflexia</taxon>
        <taxon>Chloroflexales</taxon>
        <taxon>Chloroflexineae</taxon>
        <taxon>Oscillochloridaceae</taxon>
        <taxon>Candidatus Viridilinea</taxon>
    </lineage>
</organism>
<feature type="domain" description="PAS" evidence="22">
    <location>
        <begin position="553"/>
        <end position="606"/>
    </location>
</feature>
<dbReference type="SUPFAM" id="SSF55874">
    <property type="entry name" value="ATPase domain of HSP90 chaperone/DNA topoisomerase II/histidine kinase"/>
    <property type="match status" value="1"/>
</dbReference>
<keyword evidence="6 18" id="KW-0597">Phosphoprotein</keyword>
<dbReference type="OrthoDB" id="134768at2"/>
<feature type="modified residue" description="Phosphohistidine" evidence="17">
    <location>
        <position position="1109"/>
    </location>
</feature>
<comment type="catalytic activity">
    <reaction evidence="1">
        <text>ATP + protein L-histidine = ADP + protein N-phospho-L-histidine.</text>
        <dbReference type="EC" id="2.7.13.3"/>
    </reaction>
</comment>
<keyword evidence="12 19" id="KW-1133">Transmembrane helix</keyword>
<dbReference type="CDD" id="cd16922">
    <property type="entry name" value="HATPase_EvgS-ArcB-TorS-like"/>
    <property type="match status" value="1"/>
</dbReference>
<dbReference type="InterPro" id="IPR008207">
    <property type="entry name" value="Sig_transdc_His_kin_Hpt_dom"/>
</dbReference>
<dbReference type="AlphaFoldDB" id="A0A2A6RE05"/>
<protein>
    <recommendedName>
        <fullName evidence="16">Circadian input-output histidine kinase CikA</fullName>
        <ecNumber evidence="4">2.7.13.3</ecNumber>
    </recommendedName>
</protein>
<dbReference type="Pfam" id="PF01627">
    <property type="entry name" value="Hpt"/>
    <property type="match status" value="1"/>
</dbReference>
<feature type="domain" description="HPt" evidence="24">
    <location>
        <begin position="1070"/>
        <end position="1164"/>
    </location>
</feature>
<keyword evidence="14 19" id="KW-0472">Membrane</keyword>
<dbReference type="Gene3D" id="3.30.565.10">
    <property type="entry name" value="Histidine kinase-like ATPase, C-terminal domain"/>
    <property type="match status" value="1"/>
</dbReference>
<evidence type="ECO:0000256" key="8">
    <source>
        <dbReference type="ARBA" id="ARBA00022692"/>
    </source>
</evidence>
<dbReference type="InterPro" id="IPR048437">
    <property type="entry name" value="MASE11"/>
</dbReference>
<evidence type="ECO:0000256" key="10">
    <source>
        <dbReference type="ARBA" id="ARBA00022777"/>
    </source>
</evidence>
<evidence type="ECO:0000313" key="26">
    <source>
        <dbReference type="Proteomes" id="UP000220527"/>
    </source>
</evidence>
<evidence type="ECO:0000256" key="18">
    <source>
        <dbReference type="PROSITE-ProRule" id="PRU00169"/>
    </source>
</evidence>
<dbReference type="InterPro" id="IPR011006">
    <property type="entry name" value="CheY-like_superfamily"/>
</dbReference>
<evidence type="ECO:0000259" key="24">
    <source>
        <dbReference type="PROSITE" id="PS50894"/>
    </source>
</evidence>
<dbReference type="PROSITE" id="PS50113">
    <property type="entry name" value="PAC"/>
    <property type="match status" value="1"/>
</dbReference>
<dbReference type="PROSITE" id="PS50112">
    <property type="entry name" value="PAS"/>
    <property type="match status" value="1"/>
</dbReference>
<dbReference type="InterPro" id="IPR003594">
    <property type="entry name" value="HATPase_dom"/>
</dbReference>
<dbReference type="SUPFAM" id="SSF47384">
    <property type="entry name" value="Homodimeric domain of signal transducing histidine kinase"/>
    <property type="match status" value="1"/>
</dbReference>
<dbReference type="SUPFAM" id="SSF47226">
    <property type="entry name" value="Histidine-containing phosphotransfer domain, HPT domain"/>
    <property type="match status" value="1"/>
</dbReference>
<keyword evidence="5" id="KW-1003">Cell membrane</keyword>
<evidence type="ECO:0000259" key="22">
    <source>
        <dbReference type="PROSITE" id="PS50112"/>
    </source>
</evidence>
<keyword evidence="13" id="KW-0902">Two-component regulatory system</keyword>
<dbReference type="EC" id="2.7.13.3" evidence="4"/>
<dbReference type="PANTHER" id="PTHR45339:SF1">
    <property type="entry name" value="HYBRID SIGNAL TRANSDUCTION HISTIDINE KINASE J"/>
    <property type="match status" value="1"/>
</dbReference>
<evidence type="ECO:0000259" key="23">
    <source>
        <dbReference type="PROSITE" id="PS50113"/>
    </source>
</evidence>
<dbReference type="Pfam" id="PF00072">
    <property type="entry name" value="Response_reg"/>
    <property type="match status" value="1"/>
</dbReference>
<keyword evidence="9" id="KW-0547">Nucleotide-binding</keyword>
<dbReference type="Gene3D" id="3.30.450.20">
    <property type="entry name" value="PAS domain"/>
    <property type="match status" value="2"/>
</dbReference>
<comment type="caution">
    <text evidence="25">The sequence shown here is derived from an EMBL/GenBank/DDBJ whole genome shotgun (WGS) entry which is preliminary data.</text>
</comment>
<dbReference type="InterPro" id="IPR001789">
    <property type="entry name" value="Sig_transdc_resp-reg_receiver"/>
</dbReference>
<feature type="transmembrane region" description="Helical" evidence="19">
    <location>
        <begin position="29"/>
        <end position="49"/>
    </location>
</feature>
<dbReference type="SMART" id="SM00388">
    <property type="entry name" value="HisKA"/>
    <property type="match status" value="1"/>
</dbReference>
<evidence type="ECO:0000256" key="13">
    <source>
        <dbReference type="ARBA" id="ARBA00023012"/>
    </source>
</evidence>
<feature type="domain" description="Response regulatory" evidence="21">
    <location>
        <begin position="920"/>
        <end position="1037"/>
    </location>
</feature>
<name>A0A2A6RE05_9CHLR</name>
<gene>
    <name evidence="25" type="ORF">CJ255_20530</name>
</gene>
<dbReference type="Gene3D" id="1.20.120.160">
    <property type="entry name" value="HPT domain"/>
    <property type="match status" value="1"/>
</dbReference>
<keyword evidence="11" id="KW-0067">ATP-binding</keyword>
<dbReference type="EMBL" id="NQWI01000178">
    <property type="protein sequence ID" value="PDW00543.1"/>
    <property type="molecule type" value="Genomic_DNA"/>
</dbReference>
<dbReference type="SMART" id="SM00448">
    <property type="entry name" value="REC"/>
    <property type="match status" value="1"/>
</dbReference>
<evidence type="ECO:0000256" key="16">
    <source>
        <dbReference type="ARBA" id="ARBA00074306"/>
    </source>
</evidence>
<keyword evidence="8 19" id="KW-0812">Transmembrane</keyword>
<evidence type="ECO:0000259" key="21">
    <source>
        <dbReference type="PROSITE" id="PS50110"/>
    </source>
</evidence>
<dbReference type="InterPro" id="IPR000014">
    <property type="entry name" value="PAS"/>
</dbReference>
<sequence length="1164" mass="129254">MLHRFLPPLVHTASDEDALQAWRKHTSMLLLRFTLLLGLPILIFDANNHWHFERWSMLAANLGLISLLVMLVLFPQIDYRLRSGSIIAMFLFNGLLGMSTMGLYGVNPTVVISSVLFAILLMGMRAGLLVAIIGISGVGLINHGLSVGMFAYPQDFLGSAITTRVLLNNWLLISGLIAVLGMILSSLMFSLQQHMQMTQRTLGELKQLNTSLDSLVEQRTAEVNDTNALLSATQRLTRVGGYTYDPAHNRLNWSPELYVIHAVPAEHPIDERIIRRLYPEAWPRLSSAFQRLVKHHEAYELELPAQTLDGRSIWVRTSGVVEHMASGVRYLGAVQEITAHKLAEQHSSTQLRYAQALAECSRMLLEAGSNIPAWQPVVQQALALVRRTLGSYRIAMSIYPSTKDIFQRNEIWLGDQNPELPPFNRFVVDLKPLQPEFVKQLEQTAMICGNPCKMFAPDHIMYQYYAHNGVRMLLSSGLKIDGAWRGLISIVDVWERPWDEHAKQMVQTAMDMITSFIQQWEITHALQSREEQLRALGDNLPNGFIYQLYRDPDWNPRYLYLSSGVERMLGVTPEEGLASAQAVHSLCLPEDLQMVRNQAREAARKGEDYTVVLRLVIPSGKMIWVYVCSRPRPQPDGGVLWDGLALDITERQQVAEELARARDAAESAAQARASFLATMSHEIRTPLNAIIGMTTLLQTTPLSGDQSHMVNTINTAGQALLAVINDILDFSRIESGRLELELQPFDLPASLRATGDLVAHMAQQKGLTFVQNVSPDLPTWVAGDEGRLRQVLLNLLSNAVKFTSKGRVTLDATAEPLDAEQQMICIKVSDTGIGLSEEQQQRIFEPFVQADSSTARRYGGTGLGLAISTQLVRLMEGTLAVISQPAVGSTFTLHLPLKSAAPLQPVISPVASFNAERPLDILVAEDNVINQEIIQRMLEQMGHRVAVVGNGEEALAIMAQWRFDIIFMDIEMPVMDGEAATRQIRARGSSIKQPYIIALTAHATVSIREQALQAGMNDYLTKPIQLAALERALRRLPPALDPEAPPNSAPPTLVDWVKLKLMCAVIGQDQAALLEGLLHIFEQTMQEQIVKLEAAFAAEDYATVQKTAHRMHGGSLQLSAQAFARLCAQIETEANVAANAPLIAQLRPCYQQTLAELRRGSSRL</sequence>
<dbReference type="Gene3D" id="3.30.450.40">
    <property type="match status" value="1"/>
</dbReference>
<dbReference type="InterPro" id="IPR003661">
    <property type="entry name" value="HisK_dim/P_dom"/>
</dbReference>
<dbReference type="PANTHER" id="PTHR45339">
    <property type="entry name" value="HYBRID SIGNAL TRANSDUCTION HISTIDINE KINASE J"/>
    <property type="match status" value="1"/>
</dbReference>
<evidence type="ECO:0000256" key="3">
    <source>
        <dbReference type="ARBA" id="ARBA00006402"/>
    </source>
</evidence>
<accession>A0A2A6RE05</accession>
<evidence type="ECO:0000256" key="11">
    <source>
        <dbReference type="ARBA" id="ARBA00022840"/>
    </source>
</evidence>
<dbReference type="CDD" id="cd00130">
    <property type="entry name" value="PAS"/>
    <property type="match status" value="1"/>
</dbReference>
<dbReference type="Proteomes" id="UP000220527">
    <property type="component" value="Unassembled WGS sequence"/>
</dbReference>
<evidence type="ECO:0000313" key="25">
    <source>
        <dbReference type="EMBL" id="PDW00543.1"/>
    </source>
</evidence>
<dbReference type="RefSeq" id="WP_097645947.1">
    <property type="nucleotide sequence ID" value="NZ_NQWI01000178.1"/>
</dbReference>
<dbReference type="InterPro" id="IPR035965">
    <property type="entry name" value="PAS-like_dom_sf"/>
</dbReference>
<evidence type="ECO:0000256" key="14">
    <source>
        <dbReference type="ARBA" id="ARBA00023136"/>
    </source>
</evidence>
<dbReference type="NCBIfam" id="TIGR00229">
    <property type="entry name" value="sensory_box"/>
    <property type="match status" value="1"/>
</dbReference>
<feature type="transmembrane region" description="Helical" evidence="19">
    <location>
        <begin position="86"/>
        <end position="106"/>
    </location>
</feature>
<evidence type="ECO:0000256" key="1">
    <source>
        <dbReference type="ARBA" id="ARBA00000085"/>
    </source>
</evidence>
<dbReference type="CDD" id="cd00082">
    <property type="entry name" value="HisKA"/>
    <property type="match status" value="1"/>
</dbReference>
<dbReference type="SUPFAM" id="SSF52172">
    <property type="entry name" value="CheY-like"/>
    <property type="match status" value="1"/>
</dbReference>
<comment type="subcellular location">
    <subcellularLocation>
        <location evidence="2">Cell membrane</location>
        <topology evidence="2">Multi-pass membrane protein</topology>
    </subcellularLocation>
</comment>
<comment type="similarity">
    <text evidence="3">In the N-terminal section; belongs to the phytochrome family.</text>
</comment>
<evidence type="ECO:0000256" key="17">
    <source>
        <dbReference type="PROSITE-ProRule" id="PRU00110"/>
    </source>
</evidence>
<dbReference type="Pfam" id="PF00512">
    <property type="entry name" value="HisKA"/>
    <property type="match status" value="1"/>
</dbReference>
<keyword evidence="26" id="KW-1185">Reference proteome</keyword>
<dbReference type="GO" id="GO:0000155">
    <property type="term" value="F:phosphorelay sensor kinase activity"/>
    <property type="evidence" value="ECO:0007669"/>
    <property type="project" value="InterPro"/>
</dbReference>
<dbReference type="FunFam" id="3.30.565.10:FF:000010">
    <property type="entry name" value="Sensor histidine kinase RcsC"/>
    <property type="match status" value="1"/>
</dbReference>
<evidence type="ECO:0000256" key="15">
    <source>
        <dbReference type="ARBA" id="ARBA00023306"/>
    </source>
</evidence>
<evidence type="ECO:0000256" key="4">
    <source>
        <dbReference type="ARBA" id="ARBA00012438"/>
    </source>
</evidence>
<evidence type="ECO:0000256" key="5">
    <source>
        <dbReference type="ARBA" id="ARBA00022475"/>
    </source>
</evidence>
<proteinExistence type="inferred from homology"/>
<dbReference type="InterPro" id="IPR000700">
    <property type="entry name" value="PAS-assoc_C"/>
</dbReference>
<dbReference type="InterPro" id="IPR036641">
    <property type="entry name" value="HPT_dom_sf"/>
</dbReference>
<dbReference type="PROSITE" id="PS50894">
    <property type="entry name" value="HPT"/>
    <property type="match status" value="1"/>
</dbReference>
<dbReference type="Gene3D" id="3.40.50.2300">
    <property type="match status" value="1"/>
</dbReference>
<dbReference type="SMART" id="SM00387">
    <property type="entry name" value="HATPase_c"/>
    <property type="match status" value="1"/>
</dbReference>
<feature type="domain" description="Histidine kinase" evidence="20">
    <location>
        <begin position="678"/>
        <end position="899"/>
    </location>
</feature>
<keyword evidence="10" id="KW-0418">Kinase</keyword>
<dbReference type="CDD" id="cd17546">
    <property type="entry name" value="REC_hyHK_CKI1_RcsC-like"/>
    <property type="match status" value="1"/>
</dbReference>
<evidence type="ECO:0000256" key="12">
    <source>
        <dbReference type="ARBA" id="ARBA00022989"/>
    </source>
</evidence>
<dbReference type="InterPro" id="IPR004358">
    <property type="entry name" value="Sig_transdc_His_kin-like_C"/>
</dbReference>
<dbReference type="PROSITE" id="PS50109">
    <property type="entry name" value="HIS_KIN"/>
    <property type="match status" value="1"/>
</dbReference>
<dbReference type="InterPro" id="IPR029016">
    <property type="entry name" value="GAF-like_dom_sf"/>
</dbReference>
<evidence type="ECO:0000256" key="6">
    <source>
        <dbReference type="ARBA" id="ARBA00022553"/>
    </source>
</evidence>
<dbReference type="Pfam" id="PF08447">
    <property type="entry name" value="PAS_3"/>
    <property type="match status" value="1"/>
</dbReference>
<feature type="domain" description="PAC" evidence="23">
    <location>
        <begin position="609"/>
        <end position="660"/>
    </location>
</feature>
<dbReference type="Pfam" id="PF02518">
    <property type="entry name" value="HATPase_c"/>
    <property type="match status" value="1"/>
</dbReference>
<dbReference type="SUPFAM" id="SSF55781">
    <property type="entry name" value="GAF domain-like"/>
    <property type="match status" value="1"/>
</dbReference>
<feature type="transmembrane region" description="Helical" evidence="19">
    <location>
        <begin position="170"/>
        <end position="191"/>
    </location>
</feature>
<dbReference type="PRINTS" id="PR00344">
    <property type="entry name" value="BCTRLSENSOR"/>
</dbReference>
<dbReference type="InterPro" id="IPR013655">
    <property type="entry name" value="PAS_fold_3"/>
</dbReference>
<keyword evidence="7" id="KW-0808">Transferase</keyword>
<dbReference type="InterPro" id="IPR005467">
    <property type="entry name" value="His_kinase_dom"/>
</dbReference>
<dbReference type="InterPro" id="IPR036097">
    <property type="entry name" value="HisK_dim/P_sf"/>
</dbReference>
<dbReference type="Pfam" id="PF20969">
    <property type="entry name" value="MASE11"/>
    <property type="match status" value="1"/>
</dbReference>
<evidence type="ECO:0000256" key="9">
    <source>
        <dbReference type="ARBA" id="ARBA00022741"/>
    </source>
</evidence>
<dbReference type="PROSITE" id="PS50110">
    <property type="entry name" value="RESPONSE_REGULATORY"/>
    <property type="match status" value="1"/>
</dbReference>
<dbReference type="SUPFAM" id="SSF55785">
    <property type="entry name" value="PYP-like sensor domain (PAS domain)"/>
    <property type="match status" value="2"/>
</dbReference>
<evidence type="ECO:0000256" key="19">
    <source>
        <dbReference type="SAM" id="Phobius"/>
    </source>
</evidence>
<dbReference type="InterPro" id="IPR036890">
    <property type="entry name" value="HATPase_C_sf"/>
</dbReference>
<dbReference type="GO" id="GO:0005524">
    <property type="term" value="F:ATP binding"/>
    <property type="evidence" value="ECO:0007669"/>
    <property type="project" value="UniProtKB-KW"/>
</dbReference>
<feature type="transmembrane region" description="Helical" evidence="19">
    <location>
        <begin position="112"/>
        <end position="141"/>
    </location>
</feature>
<reference evidence="26" key="1">
    <citation type="submission" date="2017-08" db="EMBL/GenBank/DDBJ databases">
        <authorList>
            <person name="Grouzdev D.S."/>
            <person name="Gaisin V.A."/>
            <person name="Rysina M.S."/>
            <person name="Gorlenko V.M."/>
        </authorList>
    </citation>
    <scope>NUCLEOTIDE SEQUENCE [LARGE SCALE GENOMIC DNA]</scope>
    <source>
        <strain evidence="26">Kir15-3F</strain>
    </source>
</reference>
<keyword evidence="15" id="KW-0131">Cell cycle</keyword>